<evidence type="ECO:0000256" key="1">
    <source>
        <dbReference type="ARBA" id="ARBA00022884"/>
    </source>
</evidence>
<sequence length="199" mass="22705">MGVRAKYSTNALPYINEGSLYAMAAFIHGNPNFSPYSVINLDTIVPIFNNLEPIIISHAVLTPPLPGRRRSRLTKPAGCRTVFVCNLPEKITEEIIKEAFKICGPISVVRMSKKNFCSIMFVNTESVDQAVLLSDFRIRIDEREDPAYNGTFRVDYAVARDDNHDYKCLLRTRVNEERRRRLREALRSPPIPHFSLHVA</sequence>
<dbReference type="GO" id="GO:0003723">
    <property type="term" value="F:RNA binding"/>
    <property type="evidence" value="ECO:0007669"/>
    <property type="project" value="UniProtKB-UniRule"/>
</dbReference>
<name>A0AAV2ALQ1_9ARAC</name>
<comment type="caution">
    <text evidence="4">The sequence shown here is derived from an EMBL/GenBank/DDBJ whole genome shotgun (WGS) entry which is preliminary data.</text>
</comment>
<accession>A0AAV2ALQ1</accession>
<evidence type="ECO:0000259" key="3">
    <source>
        <dbReference type="PROSITE" id="PS50102"/>
    </source>
</evidence>
<dbReference type="SUPFAM" id="SSF54928">
    <property type="entry name" value="RNA-binding domain, RBD"/>
    <property type="match status" value="1"/>
</dbReference>
<evidence type="ECO:0000313" key="5">
    <source>
        <dbReference type="Proteomes" id="UP001497382"/>
    </source>
</evidence>
<keyword evidence="5" id="KW-1185">Reference proteome</keyword>
<protein>
    <recommendedName>
        <fullName evidence="3">RRM domain-containing protein</fullName>
    </recommendedName>
</protein>
<dbReference type="PROSITE" id="PS50102">
    <property type="entry name" value="RRM"/>
    <property type="match status" value="1"/>
</dbReference>
<feature type="domain" description="RRM" evidence="3">
    <location>
        <begin position="80"/>
        <end position="159"/>
    </location>
</feature>
<dbReference type="SMART" id="SM00360">
    <property type="entry name" value="RRM"/>
    <property type="match status" value="1"/>
</dbReference>
<dbReference type="Gene3D" id="3.30.70.330">
    <property type="match status" value="1"/>
</dbReference>
<evidence type="ECO:0000256" key="2">
    <source>
        <dbReference type="PROSITE-ProRule" id="PRU00176"/>
    </source>
</evidence>
<organism evidence="4 5">
    <name type="scientific">Larinioides sclopetarius</name>
    <dbReference type="NCBI Taxonomy" id="280406"/>
    <lineage>
        <taxon>Eukaryota</taxon>
        <taxon>Metazoa</taxon>
        <taxon>Ecdysozoa</taxon>
        <taxon>Arthropoda</taxon>
        <taxon>Chelicerata</taxon>
        <taxon>Arachnida</taxon>
        <taxon>Araneae</taxon>
        <taxon>Araneomorphae</taxon>
        <taxon>Entelegynae</taxon>
        <taxon>Araneoidea</taxon>
        <taxon>Araneidae</taxon>
        <taxon>Larinioides</taxon>
    </lineage>
</organism>
<dbReference type="InterPro" id="IPR035979">
    <property type="entry name" value="RBD_domain_sf"/>
</dbReference>
<dbReference type="Pfam" id="PF00076">
    <property type="entry name" value="RRM_1"/>
    <property type="match status" value="1"/>
</dbReference>
<dbReference type="GO" id="GO:0007624">
    <property type="term" value="P:ultradian rhythm"/>
    <property type="evidence" value="ECO:0007669"/>
    <property type="project" value="InterPro"/>
</dbReference>
<dbReference type="InterPro" id="IPR000504">
    <property type="entry name" value="RRM_dom"/>
</dbReference>
<dbReference type="InterPro" id="IPR038876">
    <property type="entry name" value="ENOX"/>
</dbReference>
<reference evidence="4 5" key="1">
    <citation type="submission" date="2024-04" db="EMBL/GenBank/DDBJ databases">
        <authorList>
            <person name="Rising A."/>
            <person name="Reimegard J."/>
            <person name="Sonavane S."/>
            <person name="Akerstrom W."/>
            <person name="Nylinder S."/>
            <person name="Hedman E."/>
            <person name="Kallberg Y."/>
        </authorList>
    </citation>
    <scope>NUCLEOTIDE SEQUENCE [LARGE SCALE GENOMIC DNA]</scope>
</reference>
<dbReference type="PANTHER" id="PTHR16001:SF4">
    <property type="entry name" value="ECTO-NOX DISULFIDE-THIOL EXCHANGER 1-LIKE PROTEIN"/>
    <property type="match status" value="1"/>
</dbReference>
<dbReference type="AlphaFoldDB" id="A0AAV2ALQ1"/>
<gene>
    <name evidence="4" type="ORF">LARSCL_LOCUS13385</name>
</gene>
<dbReference type="Proteomes" id="UP001497382">
    <property type="component" value="Unassembled WGS sequence"/>
</dbReference>
<dbReference type="EMBL" id="CAXIEN010000184">
    <property type="protein sequence ID" value="CAL1284874.1"/>
    <property type="molecule type" value="Genomic_DNA"/>
</dbReference>
<dbReference type="GO" id="GO:0009897">
    <property type="term" value="C:external side of plasma membrane"/>
    <property type="evidence" value="ECO:0007669"/>
    <property type="project" value="InterPro"/>
</dbReference>
<proteinExistence type="predicted"/>
<evidence type="ECO:0000313" key="4">
    <source>
        <dbReference type="EMBL" id="CAL1284874.1"/>
    </source>
</evidence>
<dbReference type="GO" id="GO:0016491">
    <property type="term" value="F:oxidoreductase activity"/>
    <property type="evidence" value="ECO:0007669"/>
    <property type="project" value="InterPro"/>
</dbReference>
<dbReference type="PANTHER" id="PTHR16001">
    <property type="entry name" value="ECTO-NOX DISULFIDE-THIOL EXCHANGER"/>
    <property type="match status" value="1"/>
</dbReference>
<dbReference type="InterPro" id="IPR012677">
    <property type="entry name" value="Nucleotide-bd_a/b_plait_sf"/>
</dbReference>
<keyword evidence="1 2" id="KW-0694">RNA-binding</keyword>